<proteinExistence type="predicted"/>
<dbReference type="STRING" id="1860102.ACCAA_100022"/>
<dbReference type="InterPro" id="IPR006026">
    <property type="entry name" value="Peptidase_Metallo"/>
</dbReference>
<dbReference type="InterPro" id="IPR011049">
    <property type="entry name" value="Serralysin-like_metalloprot_C"/>
</dbReference>
<evidence type="ECO:0000256" key="1">
    <source>
        <dbReference type="SAM" id="MobiDB-lite"/>
    </source>
</evidence>
<dbReference type="SMART" id="SM00235">
    <property type="entry name" value="ZnMc"/>
    <property type="match status" value="1"/>
</dbReference>
<dbReference type="Proteomes" id="UP000199169">
    <property type="component" value="Unassembled WGS sequence"/>
</dbReference>
<dbReference type="CDD" id="cd04277">
    <property type="entry name" value="ZnMc_serralysin_like"/>
    <property type="match status" value="1"/>
</dbReference>
<evidence type="ECO:0000313" key="4">
    <source>
        <dbReference type="Proteomes" id="UP000199169"/>
    </source>
</evidence>
<organism evidence="3 4">
    <name type="scientific">Candidatus Accumulibacter aalborgensis</name>
    <dbReference type="NCBI Taxonomy" id="1860102"/>
    <lineage>
        <taxon>Bacteria</taxon>
        <taxon>Pseudomonadati</taxon>
        <taxon>Pseudomonadota</taxon>
        <taxon>Betaproteobacteria</taxon>
        <taxon>Candidatus Accumulibacter</taxon>
    </lineage>
</organism>
<dbReference type="GO" id="GO:0006508">
    <property type="term" value="P:proteolysis"/>
    <property type="evidence" value="ECO:0007669"/>
    <property type="project" value="InterPro"/>
</dbReference>
<feature type="domain" description="Peptidase metallopeptidase" evidence="2">
    <location>
        <begin position="30"/>
        <end position="205"/>
    </location>
</feature>
<evidence type="ECO:0000313" key="3">
    <source>
        <dbReference type="EMBL" id="SBT03295.1"/>
    </source>
</evidence>
<sequence length="435" mass="45538">MATVSDLNKASYSGNYQVDALLQPLVANWNYLLPSRTTLYYTFDCSLGSVIDQNTSEILTMFTAEQRSAAASILGYVGSLTGISFAETASGTSADLHFGAIDVAGASTSGLTHSTSNYSYTNGQVLTGYSAEAFVYLDNVEFASTNASPTPGSAGYETLLHEIGHALGLSHPFEGPRALPAAEDNTNNTVMSYTRAGDFKSTFQAYDLLALTWIFGKDGLGGSYGYNSSHGPSLTPEERLPATAGNDRLTGQPGNESIDGLGGIDTISYQGVRSNYALKPVSGGFQLIALSGQDGIDTLINVERVEFADTKIALDLDGNAGKVARILGAVFGSSAVSNKEYAGIGLQLLDQGMSYEALNGLAISVTGKNTAAEVVDLLWTNVVNSPPSPDQAQPFIDLLNGGMSFAALGVLAADTELNRLNIDLVGLSSTGLEYV</sequence>
<accession>A0A1A8XDM1</accession>
<dbReference type="SUPFAM" id="SSF55486">
    <property type="entry name" value="Metalloproteases ('zincins'), catalytic domain"/>
    <property type="match status" value="1"/>
</dbReference>
<keyword evidence="4" id="KW-1185">Reference proteome</keyword>
<gene>
    <name evidence="3" type="ORF">ACCAA_100022</name>
</gene>
<dbReference type="InterPro" id="IPR024079">
    <property type="entry name" value="MetalloPept_cat_dom_sf"/>
</dbReference>
<dbReference type="EMBL" id="FLQX01000002">
    <property type="protein sequence ID" value="SBT03295.1"/>
    <property type="molecule type" value="Genomic_DNA"/>
</dbReference>
<dbReference type="Gene3D" id="3.40.390.10">
    <property type="entry name" value="Collagenase (Catalytic Domain)"/>
    <property type="match status" value="1"/>
</dbReference>
<dbReference type="RefSeq" id="WP_186405366.1">
    <property type="nucleotide sequence ID" value="NZ_FLQX01000002.1"/>
</dbReference>
<evidence type="ECO:0000259" key="2">
    <source>
        <dbReference type="SMART" id="SM00235"/>
    </source>
</evidence>
<protein>
    <recommendedName>
        <fullName evidence="2">Peptidase metallopeptidase domain-containing protein</fullName>
    </recommendedName>
</protein>
<feature type="region of interest" description="Disordered" evidence="1">
    <location>
        <begin position="228"/>
        <end position="256"/>
    </location>
</feature>
<dbReference type="GO" id="GO:0008237">
    <property type="term" value="F:metallopeptidase activity"/>
    <property type="evidence" value="ECO:0007669"/>
    <property type="project" value="InterPro"/>
</dbReference>
<dbReference type="GO" id="GO:0008270">
    <property type="term" value="F:zinc ion binding"/>
    <property type="evidence" value="ECO:0007669"/>
    <property type="project" value="InterPro"/>
</dbReference>
<reference evidence="4" key="1">
    <citation type="submission" date="2016-06" db="EMBL/GenBank/DDBJ databases">
        <authorList>
            <person name="McIlroy S.J."/>
            <person name="Karst S.M."/>
            <person name="Albertsen M."/>
        </authorList>
    </citation>
    <scope>NUCLEOTIDE SEQUENCE [LARGE SCALE GENOMIC DNA]</scope>
</reference>
<dbReference type="InterPro" id="IPR034033">
    <property type="entry name" value="Serralysin-like"/>
</dbReference>
<dbReference type="AlphaFoldDB" id="A0A1A8XDM1"/>
<name>A0A1A8XDM1_9PROT</name>
<dbReference type="SUPFAM" id="SSF51120">
    <property type="entry name" value="beta-Roll"/>
    <property type="match status" value="1"/>
</dbReference>